<accession>A0ABW9XAT0</accession>
<proteinExistence type="predicted"/>
<comment type="caution">
    <text evidence="4">The sequence shown here is derived from an EMBL/GenBank/DDBJ whole genome shotgun (WGS) entry which is preliminary data.</text>
</comment>
<dbReference type="InterPro" id="IPR027417">
    <property type="entry name" value="P-loop_NTPase"/>
</dbReference>
<reference evidence="5" key="1">
    <citation type="submission" date="2020-01" db="EMBL/GenBank/DDBJ databases">
        <title>Sphingomonas sp. strain CSW-10.</title>
        <authorList>
            <person name="Chen W.-M."/>
        </authorList>
    </citation>
    <scope>NUCLEOTIDE SEQUENCE [LARGE SCALE GENOMIC DNA]</scope>
    <source>
        <strain evidence="5">FSY-8</strain>
    </source>
</reference>
<dbReference type="Pfam" id="PF00685">
    <property type="entry name" value="Sulfotransfer_1"/>
    <property type="match status" value="1"/>
</dbReference>
<sequence>MSARVGLFFGGAQKGGTSTLHAYLAAHPQMSPPAQKELHVFDDEGINWDAPDYAALHGAFAAGDAGRIRYDATPIYGFWPGSLARIQRYNPYARLIWILRDPVERAWSHWRMERARGWEDLDFSIAIRDGRRRLWGGDLTALRRWSYVERGFYAAQILRALALFPRENLLFLTTIRLALDPVNTLSRVAAFLNIAPFADGAPIHAHVGPDLGAPPPDDVAYLRAIWADDMARLQRITGIDVSAWGYAPVPA</sequence>
<evidence type="ECO:0000313" key="4">
    <source>
        <dbReference type="EMBL" id="NBC35637.1"/>
    </source>
</evidence>
<feature type="domain" description="Sulfotransferase" evidence="3">
    <location>
        <begin position="11"/>
        <end position="195"/>
    </location>
</feature>
<organism evidence="4 5">
    <name type="scientific">Novosphingobium ovatum</name>
    <dbReference type="NCBI Taxonomy" id="1908523"/>
    <lineage>
        <taxon>Bacteria</taxon>
        <taxon>Pseudomonadati</taxon>
        <taxon>Pseudomonadota</taxon>
        <taxon>Alphaproteobacteria</taxon>
        <taxon>Sphingomonadales</taxon>
        <taxon>Sphingomonadaceae</taxon>
        <taxon>Novosphingobium</taxon>
    </lineage>
</organism>
<dbReference type="SUPFAM" id="SSF52540">
    <property type="entry name" value="P-loop containing nucleoside triphosphate hydrolases"/>
    <property type="match status" value="1"/>
</dbReference>
<dbReference type="Proteomes" id="UP000753724">
    <property type="component" value="Unassembled WGS sequence"/>
</dbReference>
<dbReference type="InterPro" id="IPR037359">
    <property type="entry name" value="NST/OST"/>
</dbReference>
<gene>
    <name evidence="4" type="ORF">GTZ99_03600</name>
</gene>
<name>A0ABW9XAT0_9SPHN</name>
<keyword evidence="2" id="KW-0325">Glycoprotein</keyword>
<evidence type="ECO:0000256" key="1">
    <source>
        <dbReference type="ARBA" id="ARBA00022679"/>
    </source>
</evidence>
<dbReference type="RefSeq" id="WP_161716887.1">
    <property type="nucleotide sequence ID" value="NZ_JAAAPO010000001.1"/>
</dbReference>
<dbReference type="Gene3D" id="3.40.50.300">
    <property type="entry name" value="P-loop containing nucleotide triphosphate hydrolases"/>
    <property type="match status" value="1"/>
</dbReference>
<evidence type="ECO:0000256" key="2">
    <source>
        <dbReference type="ARBA" id="ARBA00023180"/>
    </source>
</evidence>
<keyword evidence="1" id="KW-0808">Transferase</keyword>
<protein>
    <submittedName>
        <fullName evidence="4">Sulfotransferase</fullName>
    </submittedName>
</protein>
<dbReference type="InterPro" id="IPR000863">
    <property type="entry name" value="Sulfotransferase_dom"/>
</dbReference>
<dbReference type="PANTHER" id="PTHR10605:SF56">
    <property type="entry name" value="BIFUNCTIONAL HEPARAN SULFATE N-DEACETYLASE_N-SULFOTRANSFERASE"/>
    <property type="match status" value="1"/>
</dbReference>
<dbReference type="EMBL" id="JAAAPO010000001">
    <property type="protein sequence ID" value="NBC35637.1"/>
    <property type="molecule type" value="Genomic_DNA"/>
</dbReference>
<evidence type="ECO:0000313" key="5">
    <source>
        <dbReference type="Proteomes" id="UP000753724"/>
    </source>
</evidence>
<dbReference type="PANTHER" id="PTHR10605">
    <property type="entry name" value="HEPARAN SULFATE SULFOTRANSFERASE"/>
    <property type="match status" value="1"/>
</dbReference>
<evidence type="ECO:0000259" key="3">
    <source>
        <dbReference type="Pfam" id="PF00685"/>
    </source>
</evidence>
<keyword evidence="5" id="KW-1185">Reference proteome</keyword>